<evidence type="ECO:0000313" key="2">
    <source>
        <dbReference type="Proteomes" id="UP001368270"/>
    </source>
</evidence>
<dbReference type="InterPro" id="IPR016155">
    <property type="entry name" value="Mopterin_synth/thiamin_S_b"/>
</dbReference>
<reference evidence="1 2" key="1">
    <citation type="submission" date="2024-03" db="EMBL/GenBank/DDBJ databases">
        <title>Cognatishimia coralii sp. nov., a marine bacterium isolated from coral surrounding seawater.</title>
        <authorList>
            <person name="Liu X."/>
            <person name="Liu S."/>
            <person name="Sun H."/>
            <person name="Zhang Y."/>
        </authorList>
    </citation>
    <scope>NUCLEOTIDE SEQUENCE [LARGE SCALE GENOMIC DNA]</scope>
    <source>
        <strain evidence="1 2">D5M38</strain>
    </source>
</reference>
<gene>
    <name evidence="1" type="ORF">WG622_16920</name>
</gene>
<dbReference type="SUPFAM" id="SSF54285">
    <property type="entry name" value="MoaD/ThiS"/>
    <property type="match status" value="1"/>
</dbReference>
<dbReference type="Pfam" id="PF02597">
    <property type="entry name" value="ThiS"/>
    <property type="match status" value="1"/>
</dbReference>
<dbReference type="InterPro" id="IPR012675">
    <property type="entry name" value="Beta-grasp_dom_sf"/>
</dbReference>
<dbReference type="Gene3D" id="3.10.20.30">
    <property type="match status" value="1"/>
</dbReference>
<accession>A0ABU8QKJ3</accession>
<name>A0ABU8QKJ3_9RHOB</name>
<evidence type="ECO:0000313" key="1">
    <source>
        <dbReference type="EMBL" id="MEJ5219940.1"/>
    </source>
</evidence>
<protein>
    <submittedName>
        <fullName evidence="1">MoaD/ThiS family protein</fullName>
    </submittedName>
</protein>
<dbReference type="EMBL" id="JBBGAZ010000014">
    <property type="protein sequence ID" value="MEJ5219940.1"/>
    <property type="molecule type" value="Genomic_DNA"/>
</dbReference>
<organism evidence="1 2">
    <name type="scientific">Cognatishimia coralii</name>
    <dbReference type="NCBI Taxonomy" id="3083254"/>
    <lineage>
        <taxon>Bacteria</taxon>
        <taxon>Pseudomonadati</taxon>
        <taxon>Pseudomonadota</taxon>
        <taxon>Alphaproteobacteria</taxon>
        <taxon>Rhodobacterales</taxon>
        <taxon>Paracoccaceae</taxon>
        <taxon>Cognatishimia</taxon>
    </lineage>
</organism>
<comment type="caution">
    <text evidence="1">The sequence shown here is derived from an EMBL/GenBank/DDBJ whole genome shotgun (WGS) entry which is preliminary data.</text>
</comment>
<sequence>MKPRVTVHLWAGLRALTDGAESVEVEAATIGQMLYALGKAYPALEDYLEDNVSVSVDGRIMATDLTHPLTETSEIYLMQRLRGG</sequence>
<keyword evidence="2" id="KW-1185">Reference proteome</keyword>
<proteinExistence type="predicted"/>
<dbReference type="InterPro" id="IPR003749">
    <property type="entry name" value="ThiS/MoaD-like"/>
</dbReference>
<dbReference type="Proteomes" id="UP001368270">
    <property type="component" value="Unassembled WGS sequence"/>
</dbReference>
<dbReference type="RefSeq" id="WP_339404594.1">
    <property type="nucleotide sequence ID" value="NZ_JBBGAZ010000014.1"/>
</dbReference>
<dbReference type="CDD" id="cd17040">
    <property type="entry name" value="Ubl_MoaD_like"/>
    <property type="match status" value="1"/>
</dbReference>